<reference evidence="1" key="2">
    <citation type="submission" date="2018-05" db="EMBL/GenBank/DDBJ databases">
        <title>OmerRS3 (Oryza meridionalis Reference Sequence Version 3).</title>
        <authorList>
            <person name="Zhang J."/>
            <person name="Kudrna D."/>
            <person name="Lee S."/>
            <person name="Talag J."/>
            <person name="Welchert J."/>
            <person name="Wing R.A."/>
        </authorList>
    </citation>
    <scope>NUCLEOTIDE SEQUENCE [LARGE SCALE GENOMIC DNA]</scope>
    <source>
        <strain evidence="1">cv. OR44</strain>
    </source>
</reference>
<sequence length="94" mass="10209">MPDVRAVALSWSDELRRWHSSDRAAAAGQAARGGKATATATDLNLLHLCGKGSAQLRRLRTRCLLANKPELRIVVVQASKTYLFDFEGAGLSLM</sequence>
<proteinExistence type="predicted"/>
<accession>A0A0E0DA22</accession>
<dbReference type="Gramene" id="OMERI04G00550.1">
    <property type="protein sequence ID" value="OMERI04G00550.1"/>
    <property type="gene ID" value="OMERI04G00550"/>
</dbReference>
<dbReference type="Proteomes" id="UP000008021">
    <property type="component" value="Chromosome 4"/>
</dbReference>
<evidence type="ECO:0000313" key="1">
    <source>
        <dbReference type="EnsemblPlants" id="OMERI04G00550.1"/>
    </source>
</evidence>
<reference evidence="1" key="1">
    <citation type="submission" date="2015-04" db="UniProtKB">
        <authorList>
            <consortium name="EnsemblPlants"/>
        </authorList>
    </citation>
    <scope>IDENTIFICATION</scope>
</reference>
<organism evidence="1">
    <name type="scientific">Oryza meridionalis</name>
    <dbReference type="NCBI Taxonomy" id="40149"/>
    <lineage>
        <taxon>Eukaryota</taxon>
        <taxon>Viridiplantae</taxon>
        <taxon>Streptophyta</taxon>
        <taxon>Embryophyta</taxon>
        <taxon>Tracheophyta</taxon>
        <taxon>Spermatophyta</taxon>
        <taxon>Magnoliopsida</taxon>
        <taxon>Liliopsida</taxon>
        <taxon>Poales</taxon>
        <taxon>Poaceae</taxon>
        <taxon>BOP clade</taxon>
        <taxon>Oryzoideae</taxon>
        <taxon>Oryzeae</taxon>
        <taxon>Oryzinae</taxon>
        <taxon>Oryza</taxon>
    </lineage>
</organism>
<name>A0A0E0DA22_9ORYZ</name>
<dbReference type="HOGENOM" id="CLU_2389870_0_0_1"/>
<keyword evidence="2" id="KW-1185">Reference proteome</keyword>
<protein>
    <submittedName>
        <fullName evidence="1">Uncharacterized protein</fullName>
    </submittedName>
</protein>
<dbReference type="EnsemblPlants" id="OMERI04G00550.1">
    <property type="protein sequence ID" value="OMERI04G00550.1"/>
    <property type="gene ID" value="OMERI04G00550"/>
</dbReference>
<evidence type="ECO:0000313" key="2">
    <source>
        <dbReference type="Proteomes" id="UP000008021"/>
    </source>
</evidence>
<dbReference type="AlphaFoldDB" id="A0A0E0DA22"/>